<dbReference type="AlphaFoldDB" id="A0A150MC09"/>
<dbReference type="STRING" id="301148.B4135_1462"/>
<protein>
    <submittedName>
        <fullName evidence="1">Uncharacterized protein</fullName>
    </submittedName>
</protein>
<evidence type="ECO:0000313" key="1">
    <source>
        <dbReference type="EMBL" id="KYD22117.1"/>
    </source>
</evidence>
<comment type="caution">
    <text evidence="1">The sequence shown here is derived from an EMBL/GenBank/DDBJ whole genome shotgun (WGS) entry which is preliminary data.</text>
</comment>
<proteinExistence type="predicted"/>
<dbReference type="Proteomes" id="UP000075683">
    <property type="component" value="Unassembled WGS sequence"/>
</dbReference>
<accession>A0A150MC09</accession>
<name>A0A150MC09_9BACI</name>
<reference evidence="1 2" key="1">
    <citation type="submission" date="2016-01" db="EMBL/GenBank/DDBJ databases">
        <title>Draft Genome Sequences of Seven Thermophilic Sporeformers Isolated from Foods.</title>
        <authorList>
            <person name="Berendsen E.M."/>
            <person name="Wells-Bennik M.H."/>
            <person name="Krawcyk A.O."/>
            <person name="De Jong A."/>
            <person name="Holsappel S."/>
            <person name="Eijlander R.T."/>
            <person name="Kuipers O.P."/>
        </authorList>
    </citation>
    <scope>NUCLEOTIDE SEQUENCE [LARGE SCALE GENOMIC DNA]</scope>
    <source>
        <strain evidence="1 2">B4135</strain>
    </source>
</reference>
<sequence length="84" mass="9665">MTYPGGTFCEFELAKRGKRFPEILAKSAIMIQILIKYVHEFVSVACKGGKEGERRNRERMEGIHPMRGDVLDKPSDKKPFVTFF</sequence>
<organism evidence="1 2">
    <name type="scientific">Caldibacillus debilis</name>
    <dbReference type="NCBI Taxonomy" id="301148"/>
    <lineage>
        <taxon>Bacteria</taxon>
        <taxon>Bacillati</taxon>
        <taxon>Bacillota</taxon>
        <taxon>Bacilli</taxon>
        <taxon>Bacillales</taxon>
        <taxon>Bacillaceae</taxon>
        <taxon>Caldibacillus</taxon>
    </lineage>
</organism>
<dbReference type="EMBL" id="LQYT01000013">
    <property type="protein sequence ID" value="KYD22117.1"/>
    <property type="molecule type" value="Genomic_DNA"/>
</dbReference>
<evidence type="ECO:0000313" key="2">
    <source>
        <dbReference type="Proteomes" id="UP000075683"/>
    </source>
</evidence>
<gene>
    <name evidence="1" type="ORF">B4135_1462</name>
</gene>